<comment type="caution">
    <text evidence="2">The sequence shown here is derived from an EMBL/GenBank/DDBJ whole genome shotgun (WGS) entry which is preliminary data.</text>
</comment>
<dbReference type="Gene3D" id="3.90.550.10">
    <property type="entry name" value="Spore Coat Polysaccharide Biosynthesis Protein SpsA, Chain A"/>
    <property type="match status" value="1"/>
</dbReference>
<dbReference type="GO" id="GO:0016740">
    <property type="term" value="F:transferase activity"/>
    <property type="evidence" value="ECO:0007669"/>
    <property type="project" value="UniProtKB-KW"/>
</dbReference>
<dbReference type="SUPFAM" id="SSF53448">
    <property type="entry name" value="Nucleotide-diphospho-sugar transferases"/>
    <property type="match status" value="1"/>
</dbReference>
<accession>A0A3L8P4A3</accession>
<evidence type="ECO:0000256" key="1">
    <source>
        <dbReference type="SAM" id="Phobius"/>
    </source>
</evidence>
<keyword evidence="1" id="KW-0812">Transmembrane</keyword>
<dbReference type="Proteomes" id="UP000281708">
    <property type="component" value="Unassembled WGS sequence"/>
</dbReference>
<gene>
    <name evidence="2" type="ORF">D9V37_08465</name>
</gene>
<dbReference type="InterPro" id="IPR029044">
    <property type="entry name" value="Nucleotide-diphossugar_trans"/>
</dbReference>
<feature type="transmembrane region" description="Helical" evidence="1">
    <location>
        <begin position="906"/>
        <end position="926"/>
    </location>
</feature>
<feature type="transmembrane region" description="Helical" evidence="1">
    <location>
        <begin position="738"/>
        <end position="759"/>
    </location>
</feature>
<dbReference type="Pfam" id="PF13641">
    <property type="entry name" value="Glyco_tranf_2_3"/>
    <property type="match status" value="1"/>
</dbReference>
<dbReference type="EMBL" id="RDBE01000006">
    <property type="protein sequence ID" value="RLV49904.1"/>
    <property type="molecule type" value="Genomic_DNA"/>
</dbReference>
<feature type="transmembrane region" description="Helical" evidence="1">
    <location>
        <begin position="669"/>
        <end position="690"/>
    </location>
</feature>
<protein>
    <submittedName>
        <fullName evidence="2">Glycosyltransferase family 2 protein</fullName>
    </submittedName>
</protein>
<proteinExistence type="predicted"/>
<evidence type="ECO:0000313" key="3">
    <source>
        <dbReference type="Proteomes" id="UP000281708"/>
    </source>
</evidence>
<dbReference type="AlphaFoldDB" id="A0A3L8P4A3"/>
<organism evidence="2 3">
    <name type="scientific">Nocardioides mangrovicus</name>
    <dbReference type="NCBI Taxonomy" id="2478913"/>
    <lineage>
        <taxon>Bacteria</taxon>
        <taxon>Bacillati</taxon>
        <taxon>Actinomycetota</taxon>
        <taxon>Actinomycetes</taxon>
        <taxon>Propionibacteriales</taxon>
        <taxon>Nocardioidaceae</taxon>
        <taxon>Nocardioides</taxon>
    </lineage>
</organism>
<reference evidence="2 3" key="1">
    <citation type="submission" date="2018-10" db="EMBL/GenBank/DDBJ databases">
        <title>Marmoricola sp. 4Q3S-7 whole genome shotgun sequence.</title>
        <authorList>
            <person name="Li F."/>
        </authorList>
    </citation>
    <scope>NUCLEOTIDE SEQUENCE [LARGE SCALE GENOMIC DNA]</scope>
    <source>
        <strain evidence="2 3">4Q3S-7</strain>
    </source>
</reference>
<sequence length="933" mass="98143">MAAVPVSVLLVSHNGERWLPAVLAGVEQQTHPIDHRVAIDTGSRDGSVTALRTSGWDVEQLGAATPWAESVRAGLARIPAPPPSDPHPGWVWILHDDSAPAPDALALLLEAAHRHPDVAVLGPKLREWPSLRRLLEMGVTISGTGRRETGLERGEYDQGQHDRRRVVLAVNTAGMLVRRDVLEHLGFDRSLPVYGNDLDFGWRAARAGYSTMVVPEAVCFHVEAAHRGQRASRLAELHHRQERAGAIYTLLANGTGRGWALQSLRLGVLGLLRALGFLLIRAPLEAWDELVALGSTVFAPRRIAAARRARQRTAVVGHSEVRHLLAPPWLPLRHLLDNVGDFFSALVDLGRESVGGRTVRTAHQVDVDDVESSQEPGLVALVLRSPRTWLIVGGFVLALVAARDLLHGGPLHGGALPAAPAGTGHWWSAWWSAHHDLGTGSSAPAPGYVLVLAVLGVLTLGHAGAVIWVLFVLGVPLTALSALRFFRRVTDGWAAAFVGATAYALAPVVAGAYAQGRLGTVVGGLLLPWAATSALGLARPERERRWRAVWRTAVGLALTCAFAPTAWLVALLVAVVLIVRRPGWWAGPVVVLVAPVALLLPWAAGALQHPGSLLLEAGVAGALPASEDALRLLLGRPGGPGAAPWWLGAGLLVAALLAGLREQRHGRVAVAWGVAAAGALVAALTATVSVRLPGLTSAVHPWTGFGLLVLQAGLVGAVVVAGDGLLTEVRAGGWRRPAGLLGGVLAAFSVVGGLAWWAVAGISGPLERGPVAGPPAYMSDLSATHDASGVLQLRGGRAQGVRYEVLRDGPLPVGDDAIAALTAPDPALRGVLRRLLADPQPADARSLAAYGVAYVYARAPVSRRVSAAFDAAPGFSRASGATRHDASWRLQDTPTLSATDHDGQPFHLVLVVLQGLAIVAAIVLTMPSRRVRR</sequence>
<evidence type="ECO:0000313" key="2">
    <source>
        <dbReference type="EMBL" id="RLV49904.1"/>
    </source>
</evidence>
<feature type="transmembrane region" description="Helical" evidence="1">
    <location>
        <begin position="550"/>
        <end position="579"/>
    </location>
</feature>
<dbReference type="PANTHER" id="PTHR43685">
    <property type="entry name" value="GLYCOSYLTRANSFERASE"/>
    <property type="match status" value="1"/>
</dbReference>
<keyword evidence="3" id="KW-1185">Reference proteome</keyword>
<feature type="transmembrane region" description="Helical" evidence="1">
    <location>
        <begin position="642"/>
        <end position="660"/>
    </location>
</feature>
<name>A0A3L8P4A3_9ACTN</name>
<feature type="transmembrane region" description="Helical" evidence="1">
    <location>
        <begin position="702"/>
        <end position="726"/>
    </location>
</feature>
<dbReference type="PANTHER" id="PTHR43685:SF3">
    <property type="entry name" value="SLR2126 PROTEIN"/>
    <property type="match status" value="1"/>
</dbReference>
<keyword evidence="2" id="KW-0808">Transferase</keyword>
<keyword evidence="1" id="KW-1133">Transmembrane helix</keyword>
<dbReference type="InterPro" id="IPR050834">
    <property type="entry name" value="Glycosyltransf_2"/>
</dbReference>
<feature type="transmembrane region" description="Helical" evidence="1">
    <location>
        <begin position="585"/>
        <end position="604"/>
    </location>
</feature>
<keyword evidence="1" id="KW-0472">Membrane</keyword>
<feature type="transmembrane region" description="Helical" evidence="1">
    <location>
        <begin position="447"/>
        <end position="480"/>
    </location>
</feature>
<feature type="transmembrane region" description="Helical" evidence="1">
    <location>
        <begin position="492"/>
        <end position="514"/>
    </location>
</feature>